<evidence type="ECO:0000313" key="2">
    <source>
        <dbReference type="EMBL" id="MBA0581566.1"/>
    </source>
</evidence>
<accession>A0A7J8NXE0</accession>
<protein>
    <submittedName>
        <fullName evidence="2">Uncharacterized protein</fullName>
    </submittedName>
</protein>
<reference evidence="2 3" key="1">
    <citation type="journal article" date="2019" name="Genome Biol. Evol.">
        <title>Insights into the evolution of the New World diploid cottons (Gossypium, subgenus Houzingenia) based on genome sequencing.</title>
        <authorList>
            <person name="Grover C.E."/>
            <person name="Arick M.A. 2nd"/>
            <person name="Thrash A."/>
            <person name="Conover J.L."/>
            <person name="Sanders W.S."/>
            <person name="Peterson D.G."/>
            <person name="Frelichowski J.E."/>
            <person name="Scheffler J.A."/>
            <person name="Scheffler B.E."/>
            <person name="Wendel J.F."/>
        </authorList>
    </citation>
    <scope>NUCLEOTIDE SEQUENCE [LARGE SCALE GENOMIC DNA]</scope>
    <source>
        <strain evidence="2">8</strain>
        <tissue evidence="2">Leaf</tissue>
    </source>
</reference>
<dbReference type="AlphaFoldDB" id="A0A7J8NXE0"/>
<evidence type="ECO:0000313" key="3">
    <source>
        <dbReference type="Proteomes" id="UP000593578"/>
    </source>
</evidence>
<gene>
    <name evidence="2" type="ORF">Gorai_023742</name>
</gene>
<name>A0A7J8NXE0_GOSRA</name>
<organism evidence="2 3">
    <name type="scientific">Gossypium raimondii</name>
    <name type="common">Peruvian cotton</name>
    <name type="synonym">Gossypium klotzschianum subsp. raimondii</name>
    <dbReference type="NCBI Taxonomy" id="29730"/>
    <lineage>
        <taxon>Eukaryota</taxon>
        <taxon>Viridiplantae</taxon>
        <taxon>Streptophyta</taxon>
        <taxon>Embryophyta</taxon>
        <taxon>Tracheophyta</taxon>
        <taxon>Spermatophyta</taxon>
        <taxon>Magnoliopsida</taxon>
        <taxon>eudicotyledons</taxon>
        <taxon>Gunneridae</taxon>
        <taxon>Pentapetalae</taxon>
        <taxon>rosids</taxon>
        <taxon>malvids</taxon>
        <taxon>Malvales</taxon>
        <taxon>Malvaceae</taxon>
        <taxon>Malvoideae</taxon>
        <taxon>Gossypium</taxon>
    </lineage>
</organism>
<sequence>MVVVGLISSAFLLVAAPLFSVGGVWTGLFLFMTLRVVAGFWRKERDKKNAAKWAMAKAFRMVHCTAFKDLYIKLLIEANWIQNQYKI</sequence>
<keyword evidence="1" id="KW-0812">Transmembrane</keyword>
<dbReference type="Proteomes" id="UP000593578">
    <property type="component" value="Unassembled WGS sequence"/>
</dbReference>
<keyword evidence="1" id="KW-0472">Membrane</keyword>
<evidence type="ECO:0000256" key="1">
    <source>
        <dbReference type="SAM" id="Phobius"/>
    </source>
</evidence>
<comment type="caution">
    <text evidence="2">The sequence shown here is derived from an EMBL/GenBank/DDBJ whole genome shotgun (WGS) entry which is preliminary data.</text>
</comment>
<keyword evidence="1" id="KW-1133">Transmembrane helix</keyword>
<proteinExistence type="predicted"/>
<feature type="transmembrane region" description="Helical" evidence="1">
    <location>
        <begin position="6"/>
        <end position="38"/>
    </location>
</feature>
<dbReference type="EMBL" id="JABEZZ010000002">
    <property type="protein sequence ID" value="MBA0581566.1"/>
    <property type="molecule type" value="Genomic_DNA"/>
</dbReference>